<evidence type="ECO:0000256" key="5">
    <source>
        <dbReference type="ARBA" id="ARBA00022840"/>
    </source>
</evidence>
<dbReference type="GO" id="GO:0005829">
    <property type="term" value="C:cytosol"/>
    <property type="evidence" value="ECO:0007669"/>
    <property type="project" value="TreeGrafter"/>
</dbReference>
<dbReference type="GO" id="GO:0016887">
    <property type="term" value="F:ATP hydrolysis activity"/>
    <property type="evidence" value="ECO:0007669"/>
    <property type="project" value="RHEA"/>
</dbReference>
<dbReference type="Gene3D" id="1.10.486.10">
    <property type="entry name" value="PCRA, domain 4"/>
    <property type="match status" value="1"/>
</dbReference>
<dbReference type="InterPro" id="IPR014016">
    <property type="entry name" value="UvrD-like_ATP-bd"/>
</dbReference>
<dbReference type="Pfam" id="PF00580">
    <property type="entry name" value="UvrD-helicase"/>
    <property type="match status" value="1"/>
</dbReference>
<evidence type="ECO:0000256" key="4">
    <source>
        <dbReference type="ARBA" id="ARBA00022806"/>
    </source>
</evidence>
<proteinExistence type="inferred from homology"/>
<evidence type="ECO:0000259" key="11">
    <source>
        <dbReference type="PROSITE" id="PS51198"/>
    </source>
</evidence>
<evidence type="ECO:0000256" key="3">
    <source>
        <dbReference type="ARBA" id="ARBA00022801"/>
    </source>
</evidence>
<dbReference type="GO" id="GO:0000725">
    <property type="term" value="P:recombinational repair"/>
    <property type="evidence" value="ECO:0007669"/>
    <property type="project" value="TreeGrafter"/>
</dbReference>
<accession>A0A2H0XA53</accession>
<dbReference type="InterPro" id="IPR000212">
    <property type="entry name" value="DNA_helicase_UvrD/REP"/>
</dbReference>
<dbReference type="GO" id="GO:0003677">
    <property type="term" value="F:DNA binding"/>
    <property type="evidence" value="ECO:0007669"/>
    <property type="project" value="InterPro"/>
</dbReference>
<dbReference type="Gene3D" id="1.10.10.160">
    <property type="match status" value="1"/>
</dbReference>
<keyword evidence="2 10" id="KW-0547">Nucleotide-binding</keyword>
<evidence type="ECO:0000256" key="2">
    <source>
        <dbReference type="ARBA" id="ARBA00022741"/>
    </source>
</evidence>
<dbReference type="CDD" id="cd17932">
    <property type="entry name" value="DEXQc_UvrD"/>
    <property type="match status" value="1"/>
</dbReference>
<dbReference type="Gene3D" id="3.40.50.300">
    <property type="entry name" value="P-loop containing nucleotide triphosphate hydrolases"/>
    <property type="match status" value="2"/>
</dbReference>
<keyword evidence="4 10" id="KW-0347">Helicase</keyword>
<comment type="caution">
    <text evidence="13">The sequence shown here is derived from an EMBL/GenBank/DDBJ whole genome shotgun (WGS) entry which is preliminary data.</text>
</comment>
<name>A0A2H0XA53_UNCKA</name>
<evidence type="ECO:0000256" key="6">
    <source>
        <dbReference type="ARBA" id="ARBA00023235"/>
    </source>
</evidence>
<keyword evidence="6" id="KW-0413">Isomerase</keyword>
<comment type="catalytic activity">
    <reaction evidence="9">
        <text>ATP + H2O = ADP + phosphate + H(+)</text>
        <dbReference type="Rhea" id="RHEA:13065"/>
        <dbReference type="ChEBI" id="CHEBI:15377"/>
        <dbReference type="ChEBI" id="CHEBI:15378"/>
        <dbReference type="ChEBI" id="CHEBI:30616"/>
        <dbReference type="ChEBI" id="CHEBI:43474"/>
        <dbReference type="ChEBI" id="CHEBI:456216"/>
        <dbReference type="EC" id="5.6.2.4"/>
    </reaction>
</comment>
<dbReference type="PROSITE" id="PS51217">
    <property type="entry name" value="UVRD_HELICASE_CTER"/>
    <property type="match status" value="1"/>
</dbReference>
<protein>
    <recommendedName>
        <fullName evidence="8">DNA 3'-5' helicase</fullName>
        <ecNumber evidence="8">5.6.2.4</ecNumber>
    </recommendedName>
</protein>
<dbReference type="AlphaFoldDB" id="A0A2H0XA53"/>
<feature type="domain" description="UvrD-like helicase ATP-binding" evidence="11">
    <location>
        <begin position="9"/>
        <end position="292"/>
    </location>
</feature>
<evidence type="ECO:0000313" key="13">
    <source>
        <dbReference type="EMBL" id="PIS21817.1"/>
    </source>
</evidence>
<dbReference type="PANTHER" id="PTHR11070:SF3">
    <property type="entry name" value="DNA 3'-5' HELICASE"/>
    <property type="match status" value="1"/>
</dbReference>
<evidence type="ECO:0000259" key="12">
    <source>
        <dbReference type="PROSITE" id="PS51217"/>
    </source>
</evidence>
<organism evidence="13 14">
    <name type="scientific">candidate division WWE3 bacterium CG08_land_8_20_14_0_20_41_15</name>
    <dbReference type="NCBI Taxonomy" id="1975086"/>
    <lineage>
        <taxon>Bacteria</taxon>
        <taxon>Katanobacteria</taxon>
    </lineage>
</organism>
<evidence type="ECO:0000256" key="10">
    <source>
        <dbReference type="PROSITE-ProRule" id="PRU00560"/>
    </source>
</evidence>
<dbReference type="EC" id="5.6.2.4" evidence="8"/>
<gene>
    <name evidence="13" type="ORF">COT51_00670</name>
</gene>
<dbReference type="GO" id="GO:0043138">
    <property type="term" value="F:3'-5' DNA helicase activity"/>
    <property type="evidence" value="ECO:0007669"/>
    <property type="project" value="UniProtKB-EC"/>
</dbReference>
<evidence type="ECO:0000256" key="7">
    <source>
        <dbReference type="ARBA" id="ARBA00034617"/>
    </source>
</evidence>
<dbReference type="SUPFAM" id="SSF52540">
    <property type="entry name" value="P-loop containing nucleoside triphosphate hydrolases"/>
    <property type="match status" value="1"/>
</dbReference>
<dbReference type="EMBL" id="PEYV01000013">
    <property type="protein sequence ID" value="PIS21817.1"/>
    <property type="molecule type" value="Genomic_DNA"/>
</dbReference>
<comment type="catalytic activity">
    <reaction evidence="7">
        <text>Couples ATP hydrolysis with the unwinding of duplex DNA by translocating in the 3'-5' direction.</text>
        <dbReference type="EC" id="5.6.2.4"/>
    </reaction>
</comment>
<evidence type="ECO:0000256" key="9">
    <source>
        <dbReference type="ARBA" id="ARBA00048988"/>
    </source>
</evidence>
<dbReference type="PANTHER" id="PTHR11070">
    <property type="entry name" value="UVRD / RECB / PCRA DNA HELICASE FAMILY MEMBER"/>
    <property type="match status" value="1"/>
</dbReference>
<evidence type="ECO:0000256" key="1">
    <source>
        <dbReference type="ARBA" id="ARBA00009922"/>
    </source>
</evidence>
<keyword evidence="3 10" id="KW-0378">Hydrolase</keyword>
<dbReference type="GO" id="GO:0005524">
    <property type="term" value="F:ATP binding"/>
    <property type="evidence" value="ECO:0007669"/>
    <property type="project" value="UniProtKB-UniRule"/>
</dbReference>
<dbReference type="PROSITE" id="PS51198">
    <property type="entry name" value="UVRD_HELICASE_ATP_BIND"/>
    <property type="match status" value="1"/>
</dbReference>
<feature type="domain" description="UvrD-like helicase C-terminal" evidence="12">
    <location>
        <begin position="293"/>
        <end position="556"/>
    </location>
</feature>
<reference evidence="14" key="1">
    <citation type="submission" date="2017-09" db="EMBL/GenBank/DDBJ databases">
        <title>Depth-based differentiation of microbial function through sediment-hosted aquifers and enrichment of novel symbionts in the deep terrestrial subsurface.</title>
        <authorList>
            <person name="Probst A.J."/>
            <person name="Ladd B."/>
            <person name="Jarett J.K."/>
            <person name="Geller-Mcgrath D.E."/>
            <person name="Sieber C.M.K."/>
            <person name="Emerson J.B."/>
            <person name="Anantharaman K."/>
            <person name="Thomas B.C."/>
            <person name="Malmstrom R."/>
            <person name="Stieglmeier M."/>
            <person name="Klingl A."/>
            <person name="Woyke T."/>
            <person name="Ryan C.M."/>
            <person name="Banfield J.F."/>
        </authorList>
    </citation>
    <scope>NUCLEOTIDE SEQUENCE [LARGE SCALE GENOMIC DNA]</scope>
</reference>
<sequence>MSFILNLEQYLNKSQIEAATIKDGPVLVIAGAGTGKTRVLEFRTSFLVDSGIPDNQILLLTFTRKAAAEMLRRAAERNENCRNIQGGTFHSFAASLLRKHASLLNFPNDFTILDKGDSEDLINVIRGELNLGEGSKRFPKKGTIMNIISSAQNREMSLETIVEAEYPHFEDDLKALTQIAHNYKARKQKSGLMDYNDLLIYLNLLLISFPKVKEGVQDMYRYIMVDEYQDTNAVQGDIVKNLADQHRNILAVGDDMQSIYKFRGATFKNIIRFPKDFPETRIIKLEQNYRSVQPILDASNRVIDQVKGEHFAKSLFTRESSGEKPLFIEFPDPMEEASWIARKVLELRETGIQLNQIAILFRASFTSNELEVELQSRGIPYVKYGGLKFMEASHVKDLISIIKASQNFKDELSWIRTAQLLPKVGPAKANQIFLSVSEKGAEEGLKPYASGNPAGGAVEELLYIINLSREEGVTPKEVMDEAVKMYRPLLQENYDDWDKRGEDLTSLIEISKKYKTITALLEDLALEPPNESVSGVNADHEDETRLILSTIHSAKGLEWNTVFVLGAQEGVLPHYKAVEDPEELEEERRMFYVAITRAKKRLYLTMSHGHSTNPRGWGLELPSRFVLPLLDSGEVEMQEEEKNQGRTFGKRLDYVKDEDSYDLETDRSNWQI</sequence>
<evidence type="ECO:0000313" key="14">
    <source>
        <dbReference type="Proteomes" id="UP000231098"/>
    </source>
</evidence>
<dbReference type="InterPro" id="IPR014017">
    <property type="entry name" value="DNA_helicase_UvrD-like_C"/>
</dbReference>
<feature type="binding site" evidence="10">
    <location>
        <begin position="30"/>
        <end position="37"/>
    </location>
    <ligand>
        <name>ATP</name>
        <dbReference type="ChEBI" id="CHEBI:30616"/>
    </ligand>
</feature>
<keyword evidence="5 10" id="KW-0067">ATP-binding</keyword>
<dbReference type="Proteomes" id="UP000231098">
    <property type="component" value="Unassembled WGS sequence"/>
</dbReference>
<evidence type="ECO:0000256" key="8">
    <source>
        <dbReference type="ARBA" id="ARBA00034808"/>
    </source>
</evidence>
<comment type="similarity">
    <text evidence="1">Belongs to the helicase family. UvrD subfamily.</text>
</comment>
<dbReference type="Pfam" id="PF13361">
    <property type="entry name" value="UvrD_C"/>
    <property type="match status" value="2"/>
</dbReference>
<dbReference type="InterPro" id="IPR013986">
    <property type="entry name" value="DExx_box_DNA_helicase_dom_sf"/>
</dbReference>
<dbReference type="InterPro" id="IPR027417">
    <property type="entry name" value="P-loop_NTPase"/>
</dbReference>